<organism evidence="1 2">
    <name type="scientific">Cirrhinus molitorella</name>
    <name type="common">mud carp</name>
    <dbReference type="NCBI Taxonomy" id="172907"/>
    <lineage>
        <taxon>Eukaryota</taxon>
        <taxon>Metazoa</taxon>
        <taxon>Chordata</taxon>
        <taxon>Craniata</taxon>
        <taxon>Vertebrata</taxon>
        <taxon>Euteleostomi</taxon>
        <taxon>Actinopterygii</taxon>
        <taxon>Neopterygii</taxon>
        <taxon>Teleostei</taxon>
        <taxon>Ostariophysi</taxon>
        <taxon>Cypriniformes</taxon>
        <taxon>Cyprinidae</taxon>
        <taxon>Labeoninae</taxon>
        <taxon>Labeonini</taxon>
        <taxon>Cirrhinus</taxon>
    </lineage>
</organism>
<evidence type="ECO:0008006" key="3">
    <source>
        <dbReference type="Google" id="ProtNLM"/>
    </source>
</evidence>
<dbReference type="EMBL" id="JAYMGO010000008">
    <property type="protein sequence ID" value="KAL1268922.1"/>
    <property type="molecule type" value="Genomic_DNA"/>
</dbReference>
<gene>
    <name evidence="1" type="ORF">QQF64_031211</name>
</gene>
<keyword evidence="2" id="KW-1185">Reference proteome</keyword>
<sequence>MNEGIVPLAFQRHSVLSAEALFVRAAVRAIKRRCAAAPSRSVCRSVVAVYLETVAATLKLAARQHKMDDPLFADADVSLIKLEMRRVCETQLILI</sequence>
<proteinExistence type="predicted"/>
<reference evidence="1 2" key="1">
    <citation type="submission" date="2023-09" db="EMBL/GenBank/DDBJ databases">
        <authorList>
            <person name="Wang M."/>
        </authorList>
    </citation>
    <scope>NUCLEOTIDE SEQUENCE [LARGE SCALE GENOMIC DNA]</scope>
    <source>
        <strain evidence="1">GT-2023</strain>
        <tissue evidence="1">Liver</tissue>
    </source>
</reference>
<accession>A0ABR3MWB4</accession>
<name>A0ABR3MWB4_9TELE</name>
<evidence type="ECO:0000313" key="2">
    <source>
        <dbReference type="Proteomes" id="UP001558613"/>
    </source>
</evidence>
<comment type="caution">
    <text evidence="1">The sequence shown here is derived from an EMBL/GenBank/DDBJ whole genome shotgun (WGS) entry which is preliminary data.</text>
</comment>
<protein>
    <recommendedName>
        <fullName evidence="3">Centromere protein S</fullName>
    </recommendedName>
</protein>
<dbReference type="Proteomes" id="UP001558613">
    <property type="component" value="Unassembled WGS sequence"/>
</dbReference>
<evidence type="ECO:0000313" key="1">
    <source>
        <dbReference type="EMBL" id="KAL1268922.1"/>
    </source>
</evidence>